<dbReference type="Pfam" id="PF07963">
    <property type="entry name" value="N_methyl"/>
    <property type="match status" value="1"/>
</dbReference>
<protein>
    <submittedName>
        <fullName evidence="2">Prepilin-type N-terminal cleavage/methylation domain-containing protein</fullName>
    </submittedName>
</protein>
<proteinExistence type="predicted"/>
<evidence type="ECO:0000313" key="2">
    <source>
        <dbReference type="EMBL" id="MBB4012760.1"/>
    </source>
</evidence>
<keyword evidence="1" id="KW-1133">Transmembrane helix</keyword>
<dbReference type="NCBIfam" id="TIGR02532">
    <property type="entry name" value="IV_pilin_GFxxxE"/>
    <property type="match status" value="1"/>
</dbReference>
<keyword evidence="1" id="KW-0472">Membrane</keyword>
<dbReference type="Proteomes" id="UP000561045">
    <property type="component" value="Unassembled WGS sequence"/>
</dbReference>
<organism evidence="2 3">
    <name type="scientific">Niveibacterium umoris</name>
    <dbReference type="NCBI Taxonomy" id="1193620"/>
    <lineage>
        <taxon>Bacteria</taxon>
        <taxon>Pseudomonadati</taxon>
        <taxon>Pseudomonadota</taxon>
        <taxon>Betaproteobacteria</taxon>
        <taxon>Rhodocyclales</taxon>
        <taxon>Rhodocyclaceae</taxon>
        <taxon>Niveibacterium</taxon>
    </lineage>
</organism>
<dbReference type="Gene3D" id="3.30.700.10">
    <property type="entry name" value="Glycoprotein, Type 4 Pilin"/>
    <property type="match status" value="1"/>
</dbReference>
<reference evidence="2 3" key="1">
    <citation type="submission" date="2020-08" db="EMBL/GenBank/DDBJ databases">
        <title>Genomic Encyclopedia of Type Strains, Phase IV (KMG-IV): sequencing the most valuable type-strain genomes for metagenomic binning, comparative biology and taxonomic classification.</title>
        <authorList>
            <person name="Goeker M."/>
        </authorList>
    </citation>
    <scope>NUCLEOTIDE SEQUENCE [LARGE SCALE GENOMIC DNA]</scope>
    <source>
        <strain evidence="2 3">DSM 106739</strain>
    </source>
</reference>
<dbReference type="SUPFAM" id="SSF54523">
    <property type="entry name" value="Pili subunits"/>
    <property type="match status" value="1"/>
</dbReference>
<comment type="caution">
    <text evidence="2">The sequence shown here is derived from an EMBL/GenBank/DDBJ whole genome shotgun (WGS) entry which is preliminary data.</text>
</comment>
<sequence>MNHRIEVPKNLGFTLIEMAVAIAIIAVLSTSVLMAVRVQAVQRQTSETRAALDEAREALLAFASANGYLPCPASGAAAGYGKEGSRSNDGVCVNRRGLLPWETLGIQSLDGWNHRLAYLVSPALTVPPATPSPPSVHFTLDTAGTVRIAPSAASGGSDSTLLASAGSVACAVWSYGSNGYFANNPDGSAINGASAGPDETQNGSGSDLVVVARDISENPAAAGGAFDDQVIWISRFVLFGRMMAAGKLP</sequence>
<evidence type="ECO:0000313" key="3">
    <source>
        <dbReference type="Proteomes" id="UP000561045"/>
    </source>
</evidence>
<evidence type="ECO:0000256" key="1">
    <source>
        <dbReference type="SAM" id="Phobius"/>
    </source>
</evidence>
<dbReference type="AlphaFoldDB" id="A0A840BIE6"/>
<keyword evidence="3" id="KW-1185">Reference proteome</keyword>
<accession>A0A840BIE6</accession>
<dbReference type="InterPro" id="IPR012902">
    <property type="entry name" value="N_methyl_site"/>
</dbReference>
<feature type="transmembrane region" description="Helical" evidence="1">
    <location>
        <begin position="12"/>
        <end position="36"/>
    </location>
</feature>
<keyword evidence="1" id="KW-0812">Transmembrane</keyword>
<name>A0A840BIE6_9RHOO</name>
<dbReference type="EMBL" id="JACIET010000001">
    <property type="protein sequence ID" value="MBB4012760.1"/>
    <property type="molecule type" value="Genomic_DNA"/>
</dbReference>
<dbReference type="RefSeq" id="WP_183634540.1">
    <property type="nucleotide sequence ID" value="NZ_BAABLE010000011.1"/>
</dbReference>
<gene>
    <name evidence="2" type="ORF">GGR36_002068</name>
</gene>
<dbReference type="InterPro" id="IPR045584">
    <property type="entry name" value="Pilin-like"/>
</dbReference>